<dbReference type="Gene3D" id="2.40.50.140">
    <property type="entry name" value="Nucleic acid-binding proteins"/>
    <property type="match status" value="1"/>
</dbReference>
<feature type="region of interest" description="Disordered" evidence="8">
    <location>
        <begin position="1"/>
        <end position="54"/>
    </location>
</feature>
<dbReference type="PANTHER" id="PTHR13454">
    <property type="entry name" value="PROTEIN MCM10 HOMOLOG"/>
    <property type="match status" value="1"/>
</dbReference>
<dbReference type="InterPro" id="IPR015408">
    <property type="entry name" value="Znf_Mcm10/DnaG"/>
</dbReference>
<evidence type="ECO:0000259" key="9">
    <source>
        <dbReference type="Pfam" id="PF09329"/>
    </source>
</evidence>
<evidence type="ECO:0000259" key="10">
    <source>
        <dbReference type="Pfam" id="PF22379"/>
    </source>
</evidence>
<dbReference type="InterPro" id="IPR040184">
    <property type="entry name" value="Mcm10"/>
</dbReference>
<evidence type="ECO:0000256" key="1">
    <source>
        <dbReference type="ARBA" id="ARBA00004123"/>
    </source>
</evidence>
<dbReference type="FunFam" id="2.40.50.140:FF:000174">
    <property type="entry name" value="DNA replication licensing factor mcm10"/>
    <property type="match status" value="1"/>
</dbReference>
<accession>A0AAV1DA58</accession>
<keyword evidence="12" id="KW-1185">Reference proteome</keyword>
<keyword evidence="5" id="KW-0863">Zinc-finger</keyword>
<evidence type="ECO:0000256" key="8">
    <source>
        <dbReference type="SAM" id="MobiDB-lite"/>
    </source>
</evidence>
<feature type="domain" description="MCM10 OB-fold" evidence="10">
    <location>
        <begin position="95"/>
        <end position="221"/>
    </location>
</feature>
<comment type="subcellular location">
    <subcellularLocation>
        <location evidence="1">Nucleus</location>
    </subcellularLocation>
</comment>
<protein>
    <submittedName>
        <fullName evidence="11">OLC1v1003495C3</fullName>
    </submittedName>
</protein>
<evidence type="ECO:0000256" key="4">
    <source>
        <dbReference type="ARBA" id="ARBA00022723"/>
    </source>
</evidence>
<gene>
    <name evidence="11" type="ORF">OLC1_LOCUS13615</name>
</gene>
<dbReference type="GO" id="GO:0003688">
    <property type="term" value="F:DNA replication origin binding"/>
    <property type="evidence" value="ECO:0007669"/>
    <property type="project" value="TreeGrafter"/>
</dbReference>
<dbReference type="PANTHER" id="PTHR13454:SF11">
    <property type="entry name" value="PROTEIN MCM10 HOMOLOG"/>
    <property type="match status" value="1"/>
</dbReference>
<proteinExistence type="inferred from homology"/>
<dbReference type="EMBL" id="OX459121">
    <property type="protein sequence ID" value="CAI9104749.1"/>
    <property type="molecule type" value="Genomic_DNA"/>
</dbReference>
<sequence length="414" mass="45524">MVPKSNDGDDLDLLLSLQDRVPETPPGSPFPGYLSDEDDVLPRSRKQGRSGGDMSVFRDAVKDCFDYDVEASNSAIKSTTKSKKGSSDDTTVVEKFSGLRILNQVVSPTELSNRISDIRFVRLPAIKNLLQGDTFSGCWVTIGVLTEKGDQRTSSTGKPYTIWKMGCLDGKTTSVFLFGDAYKRNCNEKDGTIFALFSCGVRKDNSENGFSLSVYSAGNILKIGTSADYGVCKGKRKDGIACTIVINKRRGIYCSYHKQKTSEKYSAVKRTELFGGNLQTAFMDPLKSEKIYMVDPSISEQRNSANSSAPLKLLSVDALKKALSQAGKVTTNVYSQGIRFLTEVAGKPDPKQQSNNMKKRVSTSTRKEFEREKSCKEPDAKRIKVKGQAAAGEKVNTVGEKMIELEFISSDEEL</sequence>
<keyword evidence="6" id="KW-0862">Zinc</keyword>
<dbReference type="GO" id="GO:0043596">
    <property type="term" value="C:nuclear replication fork"/>
    <property type="evidence" value="ECO:0007669"/>
    <property type="project" value="TreeGrafter"/>
</dbReference>
<evidence type="ECO:0000256" key="6">
    <source>
        <dbReference type="ARBA" id="ARBA00022833"/>
    </source>
</evidence>
<keyword evidence="4" id="KW-0479">Metal-binding</keyword>
<evidence type="ECO:0000256" key="7">
    <source>
        <dbReference type="ARBA" id="ARBA00023242"/>
    </source>
</evidence>
<feature type="region of interest" description="Disordered" evidence="8">
    <location>
        <begin position="346"/>
        <end position="375"/>
    </location>
</feature>
<keyword evidence="3" id="KW-0235">DNA replication</keyword>
<name>A0AAV1DA58_OLDCO</name>
<feature type="compositionally biased region" description="Basic and acidic residues" evidence="8">
    <location>
        <begin position="365"/>
        <end position="375"/>
    </location>
</feature>
<evidence type="ECO:0000256" key="5">
    <source>
        <dbReference type="ARBA" id="ARBA00022771"/>
    </source>
</evidence>
<reference evidence="11" key="1">
    <citation type="submission" date="2023-03" db="EMBL/GenBank/DDBJ databases">
        <authorList>
            <person name="Julca I."/>
        </authorList>
    </citation>
    <scope>NUCLEOTIDE SEQUENCE</scope>
</reference>
<dbReference type="AlphaFoldDB" id="A0AAV1DA58"/>
<dbReference type="InterPro" id="IPR055065">
    <property type="entry name" value="OB_MCM10"/>
</dbReference>
<dbReference type="GO" id="GO:0003697">
    <property type="term" value="F:single-stranded DNA binding"/>
    <property type="evidence" value="ECO:0007669"/>
    <property type="project" value="InterPro"/>
</dbReference>
<evidence type="ECO:0000256" key="2">
    <source>
        <dbReference type="ARBA" id="ARBA00009679"/>
    </source>
</evidence>
<dbReference type="GO" id="GO:0006270">
    <property type="term" value="P:DNA replication initiation"/>
    <property type="evidence" value="ECO:0007669"/>
    <property type="project" value="InterPro"/>
</dbReference>
<comment type="similarity">
    <text evidence="2">Belongs to the MCM10 family.</text>
</comment>
<organism evidence="11 12">
    <name type="scientific">Oldenlandia corymbosa var. corymbosa</name>
    <dbReference type="NCBI Taxonomy" id="529605"/>
    <lineage>
        <taxon>Eukaryota</taxon>
        <taxon>Viridiplantae</taxon>
        <taxon>Streptophyta</taxon>
        <taxon>Embryophyta</taxon>
        <taxon>Tracheophyta</taxon>
        <taxon>Spermatophyta</taxon>
        <taxon>Magnoliopsida</taxon>
        <taxon>eudicotyledons</taxon>
        <taxon>Gunneridae</taxon>
        <taxon>Pentapetalae</taxon>
        <taxon>asterids</taxon>
        <taxon>lamiids</taxon>
        <taxon>Gentianales</taxon>
        <taxon>Rubiaceae</taxon>
        <taxon>Rubioideae</taxon>
        <taxon>Spermacoceae</taxon>
        <taxon>Hedyotis-Oldenlandia complex</taxon>
        <taxon>Oldenlandia</taxon>
    </lineage>
</organism>
<evidence type="ECO:0000313" key="11">
    <source>
        <dbReference type="EMBL" id="CAI9104749.1"/>
    </source>
</evidence>
<evidence type="ECO:0000256" key="3">
    <source>
        <dbReference type="ARBA" id="ARBA00022705"/>
    </source>
</evidence>
<keyword evidence="7" id="KW-0539">Nucleus</keyword>
<dbReference type="Pfam" id="PF09329">
    <property type="entry name" value="zf-primase"/>
    <property type="match status" value="1"/>
</dbReference>
<dbReference type="Proteomes" id="UP001161247">
    <property type="component" value="Chromosome 4"/>
</dbReference>
<dbReference type="Pfam" id="PF22379">
    <property type="entry name" value="OB_MCM10"/>
    <property type="match status" value="1"/>
</dbReference>
<feature type="domain" description="Zinc finger Mcm10/DnaG-type" evidence="9">
    <location>
        <begin position="224"/>
        <end position="267"/>
    </location>
</feature>
<dbReference type="GO" id="GO:0008270">
    <property type="term" value="F:zinc ion binding"/>
    <property type="evidence" value="ECO:0007669"/>
    <property type="project" value="UniProtKB-KW"/>
</dbReference>
<evidence type="ECO:0000313" key="12">
    <source>
        <dbReference type="Proteomes" id="UP001161247"/>
    </source>
</evidence>
<dbReference type="InterPro" id="IPR012340">
    <property type="entry name" value="NA-bd_OB-fold"/>
</dbReference>